<keyword evidence="4 7" id="KW-0520">NAD</keyword>
<dbReference type="PANTHER" id="PTHR12592">
    <property type="entry name" value="ATP-DEPENDENT (S)-NAD(P)H-HYDRATE DEHYDRATASE FAMILY MEMBER"/>
    <property type="match status" value="1"/>
</dbReference>
<evidence type="ECO:0000256" key="2">
    <source>
        <dbReference type="ARBA" id="ARBA00022840"/>
    </source>
</evidence>
<feature type="binding site" evidence="7">
    <location>
        <position position="222"/>
    </location>
    <ligand>
        <name>(6S)-NADPHX</name>
        <dbReference type="ChEBI" id="CHEBI:64076"/>
    </ligand>
</feature>
<evidence type="ECO:0000256" key="8">
    <source>
        <dbReference type="SAM" id="MobiDB-lite"/>
    </source>
</evidence>
<protein>
    <recommendedName>
        <fullName evidence="7">ATP-dependent (S)-NAD(P)H-hydrate dehydratase</fullName>
        <ecNumber evidence="7">4.2.1.93</ecNumber>
    </recommendedName>
    <alternativeName>
        <fullName evidence="7">ATP-dependent NAD(P)HX dehydratase</fullName>
    </alternativeName>
</protein>
<dbReference type="Pfam" id="PF01256">
    <property type="entry name" value="Carb_kinase"/>
    <property type="match status" value="2"/>
</dbReference>
<feature type="binding site" evidence="7">
    <location>
        <position position="311"/>
    </location>
    <ligand>
        <name>(6S)-NADPHX</name>
        <dbReference type="ChEBI" id="CHEBI:64076"/>
    </ligand>
</feature>
<dbReference type="GO" id="GO:0110051">
    <property type="term" value="P:metabolite repair"/>
    <property type="evidence" value="ECO:0007669"/>
    <property type="project" value="TreeGrafter"/>
</dbReference>
<feature type="binding site" evidence="7">
    <location>
        <begin position="301"/>
        <end position="310"/>
    </location>
    <ligand>
        <name>ATP</name>
        <dbReference type="ChEBI" id="CHEBI:30616"/>
    </ligand>
</feature>
<comment type="catalytic activity">
    <reaction evidence="6 7">
        <text>(6S)-NADPHX + ATP = ADP + phosphate + NADPH + H(+)</text>
        <dbReference type="Rhea" id="RHEA:32231"/>
        <dbReference type="ChEBI" id="CHEBI:15378"/>
        <dbReference type="ChEBI" id="CHEBI:30616"/>
        <dbReference type="ChEBI" id="CHEBI:43474"/>
        <dbReference type="ChEBI" id="CHEBI:57783"/>
        <dbReference type="ChEBI" id="CHEBI:64076"/>
        <dbReference type="ChEBI" id="CHEBI:456216"/>
        <dbReference type="EC" id="4.2.1.93"/>
    </reaction>
</comment>
<dbReference type="HAMAP" id="MF_01965">
    <property type="entry name" value="NADHX_dehydratase"/>
    <property type="match status" value="1"/>
</dbReference>
<dbReference type="PROSITE" id="PS51383">
    <property type="entry name" value="YJEF_C_3"/>
    <property type="match status" value="1"/>
</dbReference>
<keyword evidence="5 7" id="KW-0456">Lyase</keyword>
<sequence length="386" mass="41862">MVPSLLLETSSQLSTIARGPITRLRHQGTHVVLLSGRGMSSSKDHLPEVGASPRKTPASSAGPEGTGSKPGSPWSSPRPKSKCQHHLSSHARSRNVLQTLQSECERKVRLNNEMHFKPRLFMSNICPHQQVKTVVPKLTNDLYKGQSGRICIFGGCIMYTGAPYFAAISALKAGADLVHVICEQQAGQVIKSYSAELIVHPVLDTEYALEEIDQWLPRFHAVVIDADGLWHLINSPGLIQGYKKAVLTPNAMEFSRLVHTVLKRGDVKPSSAPDPEMVNEVSRALGGVTIELLGLLTVESRTDKRCGGQGDILAGSCAVFMHWATRLKDDCPDPGAGVLAGWAACRLSRACAAQAFSRHGRATTTTDLIDQIGTAFQRLFESETCI</sequence>
<comment type="caution">
    <text evidence="7">Lacks conserved residue(s) required for the propagation of feature annotation.</text>
</comment>
<dbReference type="SUPFAM" id="SSF53613">
    <property type="entry name" value="Ribokinase-like"/>
    <property type="match status" value="1"/>
</dbReference>
<name>A0A553NV98_TIGCA</name>
<dbReference type="PANTHER" id="PTHR12592:SF0">
    <property type="entry name" value="ATP-DEPENDENT (S)-NAD(P)H-HYDRATE DEHYDRATASE"/>
    <property type="match status" value="1"/>
</dbReference>
<evidence type="ECO:0000256" key="6">
    <source>
        <dbReference type="ARBA" id="ARBA00047472"/>
    </source>
</evidence>
<dbReference type="Gene3D" id="3.40.1190.20">
    <property type="match status" value="2"/>
</dbReference>
<dbReference type="InterPro" id="IPR029056">
    <property type="entry name" value="Ribokinase-like"/>
</dbReference>
<dbReference type="CDD" id="cd01171">
    <property type="entry name" value="YXKO-related"/>
    <property type="match status" value="1"/>
</dbReference>
<keyword evidence="2 7" id="KW-0067">ATP-binding</keyword>
<keyword evidence="7" id="KW-0597">Phosphoprotein</keyword>
<dbReference type="AlphaFoldDB" id="A0A553NV98"/>
<comment type="similarity">
    <text evidence="7">Belongs to the NnrD/CARKD family.</text>
</comment>
<dbReference type="EC" id="4.2.1.93" evidence="7"/>
<feature type="region of interest" description="Disordered" evidence="8">
    <location>
        <begin position="35"/>
        <end position="94"/>
    </location>
</feature>
<evidence type="ECO:0000256" key="7">
    <source>
        <dbReference type="HAMAP-Rule" id="MF_03157"/>
    </source>
</evidence>
<dbReference type="Proteomes" id="UP000318571">
    <property type="component" value="Chromosome 1"/>
</dbReference>
<comment type="cofactor">
    <cofactor evidence="7">
        <name>Mg(2+)</name>
        <dbReference type="ChEBI" id="CHEBI:18420"/>
    </cofactor>
</comment>
<reference evidence="10 11" key="1">
    <citation type="journal article" date="2018" name="Nat. Ecol. Evol.">
        <title>Genomic signatures of mitonuclear coevolution across populations of Tigriopus californicus.</title>
        <authorList>
            <person name="Barreto F.S."/>
            <person name="Watson E.T."/>
            <person name="Lima T.G."/>
            <person name="Willett C.S."/>
            <person name="Edmands S."/>
            <person name="Li W."/>
            <person name="Burton R.S."/>
        </authorList>
    </citation>
    <scope>NUCLEOTIDE SEQUENCE [LARGE SCALE GENOMIC DNA]</scope>
    <source>
        <strain evidence="10 11">San Diego</strain>
    </source>
</reference>
<keyword evidence="1 7" id="KW-0547">Nucleotide-binding</keyword>
<evidence type="ECO:0000256" key="5">
    <source>
        <dbReference type="ARBA" id="ARBA00023239"/>
    </source>
</evidence>
<proteinExistence type="inferred from homology"/>
<dbReference type="GO" id="GO:0005524">
    <property type="term" value="F:ATP binding"/>
    <property type="evidence" value="ECO:0007669"/>
    <property type="project" value="UniProtKB-KW"/>
</dbReference>
<evidence type="ECO:0000256" key="1">
    <source>
        <dbReference type="ARBA" id="ARBA00022741"/>
    </source>
</evidence>
<feature type="binding site" evidence="7">
    <location>
        <begin position="250"/>
        <end position="256"/>
    </location>
    <ligand>
        <name>(6S)-NADPHX</name>
        <dbReference type="ChEBI" id="CHEBI:64076"/>
    </ligand>
</feature>
<evidence type="ECO:0000313" key="11">
    <source>
        <dbReference type="Proteomes" id="UP000318571"/>
    </source>
</evidence>
<dbReference type="GO" id="GO:0047453">
    <property type="term" value="F:ATP-dependent NAD(P)H-hydrate dehydratase activity"/>
    <property type="evidence" value="ECO:0007669"/>
    <property type="project" value="UniProtKB-UniRule"/>
</dbReference>
<dbReference type="EMBL" id="VCGU01000010">
    <property type="protein sequence ID" value="TRY69361.1"/>
    <property type="molecule type" value="Genomic_DNA"/>
</dbReference>
<feature type="domain" description="YjeF C-terminal" evidence="9">
    <location>
        <begin position="127"/>
        <end position="379"/>
    </location>
</feature>
<dbReference type="InterPro" id="IPR000631">
    <property type="entry name" value="CARKD"/>
</dbReference>
<comment type="function">
    <text evidence="7">Catalyzes the dehydration of the S-form of NAD(P)HX at the expense of ATP, which is converted to ADP. Together with NAD(P)HX epimerase, which catalyzes the epimerization of the S- and R-forms, the enzyme allows the repair of both epimers of NAD(P)HX, a damaged form of NAD(P)H that is a result of enzymatic or heat-dependent hydration.</text>
</comment>
<gene>
    <name evidence="10" type="ORF">TCAL_02461</name>
</gene>
<evidence type="ECO:0000256" key="4">
    <source>
        <dbReference type="ARBA" id="ARBA00023027"/>
    </source>
</evidence>
<comment type="catalytic activity">
    <reaction evidence="7">
        <text>(6S)-NADHX + ATP = ADP + phosphate + NADH + H(+)</text>
        <dbReference type="Rhea" id="RHEA:19017"/>
        <dbReference type="ChEBI" id="CHEBI:15378"/>
        <dbReference type="ChEBI" id="CHEBI:30616"/>
        <dbReference type="ChEBI" id="CHEBI:43474"/>
        <dbReference type="ChEBI" id="CHEBI:57945"/>
        <dbReference type="ChEBI" id="CHEBI:64074"/>
        <dbReference type="ChEBI" id="CHEBI:456216"/>
        <dbReference type="EC" id="4.2.1.93"/>
    </reaction>
</comment>
<dbReference type="GO" id="GO:0046496">
    <property type="term" value="P:nicotinamide nucleotide metabolic process"/>
    <property type="evidence" value="ECO:0007669"/>
    <property type="project" value="UniProtKB-UniRule"/>
</dbReference>
<evidence type="ECO:0000256" key="3">
    <source>
        <dbReference type="ARBA" id="ARBA00022857"/>
    </source>
</evidence>
<keyword evidence="11" id="KW-1185">Reference proteome</keyword>
<feature type="compositionally biased region" description="Basic residues" evidence="8">
    <location>
        <begin position="79"/>
        <end position="93"/>
    </location>
</feature>
<dbReference type="OMA" id="WRAAYHN"/>
<dbReference type="STRING" id="6832.A0A553NV98"/>
<organism evidence="10 11">
    <name type="scientific">Tigriopus californicus</name>
    <name type="common">Marine copepod</name>
    <dbReference type="NCBI Taxonomy" id="6832"/>
    <lineage>
        <taxon>Eukaryota</taxon>
        <taxon>Metazoa</taxon>
        <taxon>Ecdysozoa</taxon>
        <taxon>Arthropoda</taxon>
        <taxon>Crustacea</taxon>
        <taxon>Multicrustacea</taxon>
        <taxon>Hexanauplia</taxon>
        <taxon>Copepoda</taxon>
        <taxon>Harpacticoida</taxon>
        <taxon>Harpacticidae</taxon>
        <taxon>Tigriopus</taxon>
    </lineage>
</organism>
<evidence type="ECO:0000313" key="10">
    <source>
        <dbReference type="EMBL" id="TRY69361.1"/>
    </source>
</evidence>
<evidence type="ECO:0000259" key="9">
    <source>
        <dbReference type="PROSITE" id="PS51383"/>
    </source>
</evidence>
<accession>A0A553NV98</accession>
<keyword evidence="3" id="KW-0521">NADP</keyword>
<comment type="caution">
    <text evidence="10">The sequence shown here is derived from an EMBL/GenBank/DDBJ whole genome shotgun (WGS) entry which is preliminary data.</text>
</comment>